<keyword evidence="2" id="KW-1185">Reference proteome</keyword>
<proteinExistence type="predicted"/>
<dbReference type="Gene3D" id="3.40.33.10">
    <property type="entry name" value="CAP"/>
    <property type="match status" value="1"/>
</dbReference>
<sequence length="71" mass="7803">MTYDMQITARNMANYYRNLVATGWARDKNGYAPTAKSMNALLVIGDATKLGCSVKTCLREGFSVVVCEFDG</sequence>
<dbReference type="EMBL" id="KE125139">
    <property type="protein sequence ID" value="EPB71063.1"/>
    <property type="molecule type" value="Genomic_DNA"/>
</dbReference>
<dbReference type="AlphaFoldDB" id="A0A0D6LIM4"/>
<accession>A0A0D6LIM4</accession>
<gene>
    <name evidence="1" type="ORF">ANCCEY_09855</name>
</gene>
<name>A0A0D6LIM4_9BILA</name>
<reference evidence="1 2" key="1">
    <citation type="submission" date="2013-05" db="EMBL/GenBank/DDBJ databases">
        <title>Draft genome of the parasitic nematode Anyclostoma ceylanicum.</title>
        <authorList>
            <person name="Mitreva M."/>
        </authorList>
    </citation>
    <scope>NUCLEOTIDE SEQUENCE [LARGE SCALE GENOMIC DNA]</scope>
</reference>
<evidence type="ECO:0008006" key="3">
    <source>
        <dbReference type="Google" id="ProtNLM"/>
    </source>
</evidence>
<dbReference type="InterPro" id="IPR035940">
    <property type="entry name" value="CAP_sf"/>
</dbReference>
<organism evidence="1 2">
    <name type="scientific">Ancylostoma ceylanicum</name>
    <dbReference type="NCBI Taxonomy" id="53326"/>
    <lineage>
        <taxon>Eukaryota</taxon>
        <taxon>Metazoa</taxon>
        <taxon>Ecdysozoa</taxon>
        <taxon>Nematoda</taxon>
        <taxon>Chromadorea</taxon>
        <taxon>Rhabditida</taxon>
        <taxon>Rhabditina</taxon>
        <taxon>Rhabditomorpha</taxon>
        <taxon>Strongyloidea</taxon>
        <taxon>Ancylostomatidae</taxon>
        <taxon>Ancylostomatinae</taxon>
        <taxon>Ancylostoma</taxon>
    </lineage>
</organism>
<evidence type="ECO:0000313" key="2">
    <source>
        <dbReference type="Proteomes" id="UP000054495"/>
    </source>
</evidence>
<dbReference type="SUPFAM" id="SSF55797">
    <property type="entry name" value="PR-1-like"/>
    <property type="match status" value="1"/>
</dbReference>
<protein>
    <recommendedName>
        <fullName evidence="3">SCP domain-containing protein</fullName>
    </recommendedName>
</protein>
<dbReference type="Proteomes" id="UP000054495">
    <property type="component" value="Unassembled WGS sequence"/>
</dbReference>
<evidence type="ECO:0000313" key="1">
    <source>
        <dbReference type="EMBL" id="EPB71063.1"/>
    </source>
</evidence>